<dbReference type="RefSeq" id="XP_014656909.1">
    <property type="nucleotide sequence ID" value="XM_014801423.1"/>
</dbReference>
<proteinExistence type="inferred from homology"/>
<gene>
    <name evidence="8" type="ORF">PAN0_007c3339</name>
</gene>
<evidence type="ECO:0000256" key="4">
    <source>
        <dbReference type="ARBA" id="ARBA00022448"/>
    </source>
</evidence>
<keyword evidence="5" id="KW-0963">Cytoplasm</keyword>
<accession>A0A081CEM6</accession>
<evidence type="ECO:0000256" key="5">
    <source>
        <dbReference type="ARBA" id="ARBA00022490"/>
    </source>
</evidence>
<dbReference type="PANTHER" id="PTHR12596">
    <property type="entry name" value="EXPORTIN 4,7-RELATED"/>
    <property type="match status" value="1"/>
</dbReference>
<dbReference type="HOGENOM" id="CLU_264369_0_0_1"/>
<evidence type="ECO:0000256" key="2">
    <source>
        <dbReference type="ARBA" id="ARBA00004496"/>
    </source>
</evidence>
<reference evidence="9" key="1">
    <citation type="journal article" date="2014" name="Genome Announc.">
        <title>Draft Genome Sequence of the Yeast Pseudozyma antarctica Type Strain JCM10317, a Producer of the Glycolipid Biosurfactants, Mannosylerythritol Lipids.</title>
        <authorList>
            <person name="Saika A."/>
            <person name="Koike H."/>
            <person name="Hori T."/>
            <person name="Fukuoka T."/>
            <person name="Sato S."/>
            <person name="Habe H."/>
            <person name="Kitamoto D."/>
            <person name="Morita T."/>
        </authorList>
    </citation>
    <scope>NUCLEOTIDE SEQUENCE [LARGE SCALE GENOMIC DNA]</scope>
    <source>
        <strain evidence="9">JCM 10317</strain>
    </source>
</reference>
<evidence type="ECO:0000313" key="8">
    <source>
        <dbReference type="EMBL" id="GAK65122.1"/>
    </source>
</evidence>
<dbReference type="GeneID" id="26304033"/>
<evidence type="ECO:0000256" key="1">
    <source>
        <dbReference type="ARBA" id="ARBA00004123"/>
    </source>
</evidence>
<evidence type="ECO:0000313" key="9">
    <source>
        <dbReference type="Proteomes" id="UP000053758"/>
    </source>
</evidence>
<keyword evidence="9" id="KW-1185">Reference proteome</keyword>
<keyword evidence="6" id="KW-0653">Protein transport</keyword>
<dbReference type="InterPro" id="IPR016024">
    <property type="entry name" value="ARM-type_fold"/>
</dbReference>
<keyword evidence="4" id="KW-0813">Transport</keyword>
<keyword evidence="7" id="KW-0539">Nucleus</keyword>
<evidence type="ECO:0000256" key="7">
    <source>
        <dbReference type="ARBA" id="ARBA00023242"/>
    </source>
</evidence>
<dbReference type="EMBL" id="DF830074">
    <property type="protein sequence ID" value="GAK65122.1"/>
    <property type="molecule type" value="Genomic_DNA"/>
</dbReference>
<organism evidence="8 9">
    <name type="scientific">Pseudozyma antarctica</name>
    <name type="common">Yeast</name>
    <name type="synonym">Candida antarctica</name>
    <dbReference type="NCBI Taxonomy" id="84753"/>
    <lineage>
        <taxon>Eukaryota</taxon>
        <taxon>Fungi</taxon>
        <taxon>Dikarya</taxon>
        <taxon>Basidiomycota</taxon>
        <taxon>Ustilaginomycotina</taxon>
        <taxon>Ustilaginomycetes</taxon>
        <taxon>Ustilaginales</taxon>
        <taxon>Ustilaginaceae</taxon>
        <taxon>Moesziomyces</taxon>
    </lineage>
</organism>
<dbReference type="GO" id="GO:0005049">
    <property type="term" value="F:nuclear export signal receptor activity"/>
    <property type="evidence" value="ECO:0007669"/>
    <property type="project" value="InterPro"/>
</dbReference>
<dbReference type="SUPFAM" id="SSF48371">
    <property type="entry name" value="ARM repeat"/>
    <property type="match status" value="1"/>
</dbReference>
<sequence>MSLVAPNAHLQEALASIHQASAEFTSPDPQLRAKGEATFLALRQSEGALDYACFALEHSQDPLVLFQSLNAVLSVLPSLSAHQPSQGVASLTSLRDFLLHFCVSRSQQSSAAPSASSASDASATWPQYLRSRAFQTAIAVEKRLLGLELAQHVGQHSGTNSALDAVIDAHVGLLNTQLASLLSLPSPWPTDPTESAATLARIVTGLGLVRAVVDETILTSANDVFDSSSGSDRNRPQNAASASKPVAPGSSVGLNLLQHRQCKALIQNHVLAGLMTAVFQLLYNTISEDASTTDSSSWRHPLFFQAVSTTEKLLGWTFTRFDPFSSAAWQQQSRSQQDDSVLATGVDEDDEQQSGSATSQGKKALRPQYVSDAFVPVLLSDDVVSLLTTAYRFGLRLQRNGVASRDISFSIHRLRQCILSTCSFIPQAQKPQHVPTLVSRTKHICATLQSLVEEECASPSQLLSARGNSMLFLAQAFQIIFSVVPVQILAASLHQSGAGAQACLSFISSLATLGKAIFGLAFHRPTDTDEEDDLAVLTEDTVDVLLQCWQTLTSTLRQHDAAHAQDTEVQVFARAVYGSIRDQVFAPYVTGRLEAASIVNGEDDVSEVEEVTAKDRDVYSDQLITIANLARTSVADNLRALHQLAQPLCEKLIAKSQRQSTLSDVELGQTWEQLHWLILIAGHLLADDARGETPEVPAEIAASAEPEDPAVALIMQLGMQLLQHLSAFGPASVEATSPQVTETLLWFTGRWTSSYLLIDERSGFATNAAIQRAFGDQAGRQTLTFLLQRLSENLQLWMTDSDVLLQLAQVLSAFTRSSGIMICLLQLAEMEQLVSGIVSGLDHLPANTHGALIASVVGCIYSGATHPEATTERSAESYFKQITASIEARFGALLSRADFAAISQRSDVISAVQTSLDMLEGLASSIQPNSAEIVYGFISKFFGAFAQLCRVYDTRPEIAVSVLRVLHTLSVSLELDFGAEPFIVMGINQAAWELMQALQGENRAGKKKTHLLLASEAGSPLDDDVPYEGLCLLVELLAELSGSARAGVDDGGSDQAAELQPTKTSDVCLMGFEHVLGLLTTAEPLSVPRMRQALGKLTSSVFGLFSGRMILVASAAAGTGTHEPSLLDKAVQALSLCIKMDENETAQLGLESIVAFCKVVSVHFAPPSAQLVGALHGCLVAVLRLVLAEPLDSTLFWTALFALLSLIKVARTTELGHAFSSAAQGLETSETFQTAARELVESALGPLGHNDAEWIHQAKLKLPRWRAHIRVR</sequence>
<dbReference type="GO" id="GO:0005643">
    <property type="term" value="C:nuclear pore"/>
    <property type="evidence" value="ECO:0007669"/>
    <property type="project" value="TreeGrafter"/>
</dbReference>
<dbReference type="AlphaFoldDB" id="A0A081CEM6"/>
<name>A0A081CEM6_PSEA2</name>
<dbReference type="Proteomes" id="UP000053758">
    <property type="component" value="Unassembled WGS sequence"/>
</dbReference>
<dbReference type="GO" id="GO:0006611">
    <property type="term" value="P:protein export from nucleus"/>
    <property type="evidence" value="ECO:0007669"/>
    <property type="project" value="TreeGrafter"/>
</dbReference>
<protein>
    <submittedName>
        <fullName evidence="8">Uncharacterized protein</fullName>
    </submittedName>
</protein>
<comment type="subcellular location">
    <subcellularLocation>
        <location evidence="2">Cytoplasm</location>
    </subcellularLocation>
    <subcellularLocation>
        <location evidence="1">Nucleus</location>
    </subcellularLocation>
</comment>
<dbReference type="GO" id="GO:0005737">
    <property type="term" value="C:cytoplasm"/>
    <property type="evidence" value="ECO:0007669"/>
    <property type="project" value="UniProtKB-SubCell"/>
</dbReference>
<dbReference type="OrthoDB" id="5548448at2759"/>
<dbReference type="InterPro" id="IPR044189">
    <property type="entry name" value="XPO4/7-like"/>
</dbReference>
<comment type="similarity">
    <text evidence="3">Belongs to the exportin family.</text>
</comment>
<evidence type="ECO:0000256" key="3">
    <source>
        <dbReference type="ARBA" id="ARBA00009466"/>
    </source>
</evidence>
<evidence type="ECO:0000256" key="6">
    <source>
        <dbReference type="ARBA" id="ARBA00022927"/>
    </source>
</evidence>
<dbReference type="PANTHER" id="PTHR12596:SF1">
    <property type="entry name" value="EXPORTIN-4"/>
    <property type="match status" value="1"/>
</dbReference>